<comment type="caution">
    <text evidence="1">The sequence shown here is derived from an EMBL/GenBank/DDBJ whole genome shotgun (WGS) entry which is preliminary data.</text>
</comment>
<accession>A0AAD1U3U2</accession>
<dbReference type="EMBL" id="CAMPGE010002847">
    <property type="protein sequence ID" value="CAI2361660.1"/>
    <property type="molecule type" value="Genomic_DNA"/>
</dbReference>
<name>A0AAD1U3U2_EUPCR</name>
<reference evidence="1" key="1">
    <citation type="submission" date="2023-07" db="EMBL/GenBank/DDBJ databases">
        <authorList>
            <consortium name="AG Swart"/>
            <person name="Singh M."/>
            <person name="Singh A."/>
            <person name="Seah K."/>
            <person name="Emmerich C."/>
        </authorList>
    </citation>
    <scope>NUCLEOTIDE SEQUENCE</scope>
    <source>
        <strain evidence="1">DP1</strain>
    </source>
</reference>
<evidence type="ECO:0000313" key="1">
    <source>
        <dbReference type="EMBL" id="CAI2361660.1"/>
    </source>
</evidence>
<dbReference type="AlphaFoldDB" id="A0AAD1U3U2"/>
<proteinExistence type="predicted"/>
<evidence type="ECO:0000313" key="2">
    <source>
        <dbReference type="Proteomes" id="UP001295684"/>
    </source>
</evidence>
<sequence length="150" mass="17012">MNTNSPTIQFWDDSSCTVSEEYSKSPPKNSVYHWKGNANALGDVTGKSKSSSTILKQPILAKDSCFQESKGKIMRRSLELSKPTFILPQNSKTRGSCYKVMKRLRKSSSSDVLHFPRNSEEITPLNWKEKCEESQMIPSSRILLLLHKKS</sequence>
<keyword evidence="2" id="KW-1185">Reference proteome</keyword>
<protein>
    <submittedName>
        <fullName evidence="1">Uncharacterized protein</fullName>
    </submittedName>
</protein>
<organism evidence="1 2">
    <name type="scientific">Euplotes crassus</name>
    <dbReference type="NCBI Taxonomy" id="5936"/>
    <lineage>
        <taxon>Eukaryota</taxon>
        <taxon>Sar</taxon>
        <taxon>Alveolata</taxon>
        <taxon>Ciliophora</taxon>
        <taxon>Intramacronucleata</taxon>
        <taxon>Spirotrichea</taxon>
        <taxon>Hypotrichia</taxon>
        <taxon>Euplotida</taxon>
        <taxon>Euplotidae</taxon>
        <taxon>Moneuplotes</taxon>
    </lineage>
</organism>
<gene>
    <name evidence="1" type="ORF">ECRASSUSDP1_LOCUS2972</name>
</gene>
<dbReference type="Proteomes" id="UP001295684">
    <property type="component" value="Unassembled WGS sequence"/>
</dbReference>